<name>A0A1G9TUX2_9GAMM</name>
<keyword evidence="10" id="KW-1003">Cell membrane</keyword>
<keyword evidence="4 10" id="KW-0812">Transmembrane</keyword>
<evidence type="ECO:0000313" key="15">
    <source>
        <dbReference type="Proteomes" id="UP000199107"/>
    </source>
</evidence>
<keyword evidence="8 10" id="KW-0472">Membrane</keyword>
<keyword evidence="3 10" id="KW-0813">Transport</keyword>
<dbReference type="GO" id="GO:0005886">
    <property type="term" value="C:plasma membrane"/>
    <property type="evidence" value="ECO:0007669"/>
    <property type="project" value="UniProtKB-SubCell"/>
</dbReference>
<keyword evidence="6 10" id="KW-1133">Transmembrane helix</keyword>
<dbReference type="PRINTS" id="PR00303">
    <property type="entry name" value="SECYTRNLCASE"/>
</dbReference>
<feature type="transmembrane region" description="Helical" evidence="10">
    <location>
        <begin position="148"/>
        <end position="169"/>
    </location>
</feature>
<gene>
    <name evidence="10" type="primary">secY</name>
    <name evidence="14" type="ORF">SAMN05192555_11442</name>
</gene>
<dbReference type="PROSITE" id="PS00756">
    <property type="entry name" value="SECY_2"/>
    <property type="match status" value="1"/>
</dbReference>
<dbReference type="InterPro" id="IPR002208">
    <property type="entry name" value="SecY/SEC61-alpha"/>
</dbReference>
<reference evidence="15" key="1">
    <citation type="submission" date="2016-10" db="EMBL/GenBank/DDBJ databases">
        <authorList>
            <person name="Varghese N."/>
            <person name="Submissions S."/>
        </authorList>
    </citation>
    <scope>NUCLEOTIDE SEQUENCE [LARGE SCALE GENOMIC DNA]</scope>
    <source>
        <strain evidence="15">AAP</strain>
    </source>
</reference>
<evidence type="ECO:0000256" key="8">
    <source>
        <dbReference type="ARBA" id="ARBA00023136"/>
    </source>
</evidence>
<feature type="transmembrane region" description="Helical" evidence="10">
    <location>
        <begin position="311"/>
        <end position="332"/>
    </location>
</feature>
<feature type="transmembrane region" description="Helical" evidence="10">
    <location>
        <begin position="269"/>
        <end position="291"/>
    </location>
</feature>
<dbReference type="NCBIfam" id="TIGR00967">
    <property type="entry name" value="3a0501s007"/>
    <property type="match status" value="1"/>
</dbReference>
<proteinExistence type="inferred from homology"/>
<feature type="transmembrane region" description="Helical" evidence="10">
    <location>
        <begin position="368"/>
        <end position="388"/>
    </location>
</feature>
<dbReference type="InterPro" id="IPR023201">
    <property type="entry name" value="SecY_dom_sf"/>
</dbReference>
<comment type="similarity">
    <text evidence="2 10 13">Belongs to the SecY/SEC61-alpha family.</text>
</comment>
<evidence type="ECO:0000256" key="11">
    <source>
        <dbReference type="RuleBase" id="RU000537"/>
    </source>
</evidence>
<dbReference type="RefSeq" id="WP_089659640.1">
    <property type="nucleotide sequence ID" value="NZ_FNGH01000014.1"/>
</dbReference>
<dbReference type="FunFam" id="1.10.3370.10:FF:000001">
    <property type="entry name" value="Preprotein translocase subunit SecY"/>
    <property type="match status" value="1"/>
</dbReference>
<evidence type="ECO:0000256" key="7">
    <source>
        <dbReference type="ARBA" id="ARBA00023010"/>
    </source>
</evidence>
<dbReference type="InterPro" id="IPR026593">
    <property type="entry name" value="SecY"/>
</dbReference>
<dbReference type="AlphaFoldDB" id="A0A1G9TUX2"/>
<dbReference type="PIRSF" id="PIRSF004557">
    <property type="entry name" value="SecY"/>
    <property type="match status" value="1"/>
</dbReference>
<feature type="transmembrane region" description="Helical" evidence="10">
    <location>
        <begin position="21"/>
        <end position="39"/>
    </location>
</feature>
<comment type="function">
    <text evidence="10 11">The central subunit of the protein translocation channel SecYEG. Consists of two halves formed by TMs 1-5 and 6-10. These two domains form a lateral gate at the front which open onto the bilayer between TMs 2 and 7, and are clamped together by SecE at the back. The channel is closed by both a pore ring composed of hydrophobic SecY resides and a short helix (helix 2A) on the extracellular side of the membrane which forms a plug. The plug probably moves laterally to allow the channel to open. The ring and the pore may move independently.</text>
</comment>
<keyword evidence="5 10" id="KW-0653">Protein transport</keyword>
<protein>
    <recommendedName>
        <fullName evidence="9 10">Protein translocase subunit SecY</fullName>
    </recommendedName>
</protein>
<sequence length="443" mass="47898">MAKSGNMPAMGSGLGELWARLRFVLLAIVVYRIGAHIPVPGINPDQLAALFREQQGTILGMFNMFSGGALERMSIFALGIMPYISASIIMQLLTAVSPHLEQLKKEGEAGRRKISQYTRYGTVLLAFIQAVGMSVGLAGQGIAYTADFSFYFTAVTTFVAGAVFMMWLGEQITEKGIGNGISLLIFAGIVAGLPGAVGQAFELARNEGAWNVLPLLALTVLGVATVAFVVFIERGQRRITVNYPRRQVGNKMYAGQSSYLPLKVNMAGVIPAIFASSILLFPASLGQWVSAGEGMDWLQTASLALGPGQPLYILLFGAAVIFFCFFYTALVFNPKDVADNLKKSGAFLPGIRPGEQTARYVDKVMTRLTLFGALYITAVSLMPQFLIVAWNVPFFFGGTSLLIVVVVIMDFMAQVQSHLMSHQYESVMKKSNLKGYGSGGIMR</sequence>
<keyword evidence="7 10" id="KW-0811">Translocation</keyword>
<comment type="subunit">
    <text evidence="10">Component of the Sec protein translocase complex. Heterotrimer consisting of SecY, SecE and SecG subunits. The heterotrimers can form oligomers, although 1 heterotrimer is thought to be able to translocate proteins. Interacts with the ribosome. Interacts with SecDF, and other proteins may be involved. Interacts with SecA.</text>
</comment>
<feature type="transmembrane region" description="Helical" evidence="10">
    <location>
        <begin position="117"/>
        <end position="142"/>
    </location>
</feature>
<comment type="subcellular location">
    <subcellularLocation>
        <location evidence="10">Cell membrane</location>
        <topology evidence="10">Multi-pass membrane protein</topology>
    </subcellularLocation>
    <subcellularLocation>
        <location evidence="1 12">Membrane</location>
        <topology evidence="1 12">Multi-pass membrane protein</topology>
    </subcellularLocation>
</comment>
<feature type="transmembrane region" description="Helical" evidence="10">
    <location>
        <begin position="73"/>
        <end position="96"/>
    </location>
</feature>
<dbReference type="PANTHER" id="PTHR10906">
    <property type="entry name" value="SECY/SEC61-ALPHA FAMILY MEMBER"/>
    <property type="match status" value="1"/>
</dbReference>
<evidence type="ECO:0000256" key="4">
    <source>
        <dbReference type="ARBA" id="ARBA00022692"/>
    </source>
</evidence>
<dbReference type="GO" id="GO:0006605">
    <property type="term" value="P:protein targeting"/>
    <property type="evidence" value="ECO:0007669"/>
    <property type="project" value="UniProtKB-UniRule"/>
</dbReference>
<dbReference type="Gene3D" id="1.10.3370.10">
    <property type="entry name" value="SecY subunit domain"/>
    <property type="match status" value="1"/>
</dbReference>
<dbReference type="HAMAP" id="MF_01465">
    <property type="entry name" value="SecY"/>
    <property type="match status" value="1"/>
</dbReference>
<feature type="transmembrane region" description="Helical" evidence="10">
    <location>
        <begin position="181"/>
        <end position="201"/>
    </location>
</feature>
<evidence type="ECO:0000256" key="9">
    <source>
        <dbReference type="ARBA" id="ARBA00039733"/>
    </source>
</evidence>
<feature type="transmembrane region" description="Helical" evidence="10">
    <location>
        <begin position="394"/>
        <end position="413"/>
    </location>
</feature>
<dbReference type="SUPFAM" id="SSF103491">
    <property type="entry name" value="Preprotein translocase SecY subunit"/>
    <property type="match status" value="1"/>
</dbReference>
<evidence type="ECO:0000256" key="10">
    <source>
        <dbReference type="HAMAP-Rule" id="MF_01465"/>
    </source>
</evidence>
<keyword evidence="15" id="KW-1185">Reference proteome</keyword>
<evidence type="ECO:0000256" key="2">
    <source>
        <dbReference type="ARBA" id="ARBA00005751"/>
    </source>
</evidence>
<organism evidence="14 15">
    <name type="scientific">Franzmannia pantelleriensis</name>
    <dbReference type="NCBI Taxonomy" id="48727"/>
    <lineage>
        <taxon>Bacteria</taxon>
        <taxon>Pseudomonadati</taxon>
        <taxon>Pseudomonadota</taxon>
        <taxon>Gammaproteobacteria</taxon>
        <taxon>Oceanospirillales</taxon>
        <taxon>Halomonadaceae</taxon>
        <taxon>Franzmannia</taxon>
    </lineage>
</organism>
<evidence type="ECO:0000256" key="13">
    <source>
        <dbReference type="RuleBase" id="RU004349"/>
    </source>
</evidence>
<dbReference type="InterPro" id="IPR030659">
    <property type="entry name" value="SecY_CS"/>
</dbReference>
<dbReference type="Proteomes" id="UP000199107">
    <property type="component" value="Unassembled WGS sequence"/>
</dbReference>
<dbReference type="EMBL" id="FNGH01000014">
    <property type="protein sequence ID" value="SDM51497.1"/>
    <property type="molecule type" value="Genomic_DNA"/>
</dbReference>
<accession>A0A1G9TUX2</accession>
<dbReference type="Pfam" id="PF00344">
    <property type="entry name" value="SecY"/>
    <property type="match status" value="1"/>
</dbReference>
<dbReference type="GO" id="GO:0065002">
    <property type="term" value="P:intracellular protein transmembrane transport"/>
    <property type="evidence" value="ECO:0007669"/>
    <property type="project" value="UniProtKB-UniRule"/>
</dbReference>
<evidence type="ECO:0000256" key="3">
    <source>
        <dbReference type="ARBA" id="ARBA00022448"/>
    </source>
</evidence>
<evidence type="ECO:0000256" key="5">
    <source>
        <dbReference type="ARBA" id="ARBA00022927"/>
    </source>
</evidence>
<dbReference type="STRING" id="48727.SAMN05192555_11442"/>
<evidence type="ECO:0000256" key="12">
    <source>
        <dbReference type="RuleBase" id="RU003484"/>
    </source>
</evidence>
<dbReference type="OrthoDB" id="9809248at2"/>
<evidence type="ECO:0000313" key="14">
    <source>
        <dbReference type="EMBL" id="SDM51497.1"/>
    </source>
</evidence>
<dbReference type="GO" id="GO:0043952">
    <property type="term" value="P:protein transport by the Sec complex"/>
    <property type="evidence" value="ECO:0007669"/>
    <property type="project" value="UniProtKB-UniRule"/>
</dbReference>
<dbReference type="PROSITE" id="PS00755">
    <property type="entry name" value="SECY_1"/>
    <property type="match status" value="1"/>
</dbReference>
<evidence type="ECO:0000256" key="1">
    <source>
        <dbReference type="ARBA" id="ARBA00004141"/>
    </source>
</evidence>
<evidence type="ECO:0000256" key="6">
    <source>
        <dbReference type="ARBA" id="ARBA00022989"/>
    </source>
</evidence>
<feature type="transmembrane region" description="Helical" evidence="10">
    <location>
        <begin position="213"/>
        <end position="232"/>
    </location>
</feature>